<dbReference type="Proteomes" id="UP000676336">
    <property type="component" value="Unassembled WGS sequence"/>
</dbReference>
<comment type="caution">
    <text evidence="2">The sequence shown here is derived from an EMBL/GenBank/DDBJ whole genome shotgun (WGS) entry which is preliminary data.</text>
</comment>
<evidence type="ECO:0000313" key="2">
    <source>
        <dbReference type="EMBL" id="CAF5057527.1"/>
    </source>
</evidence>
<accession>A0A8S3E3Y0</accession>
<evidence type="ECO:0000256" key="1">
    <source>
        <dbReference type="SAM" id="MobiDB-lite"/>
    </source>
</evidence>
<proteinExistence type="predicted"/>
<dbReference type="AlphaFoldDB" id="A0A8S3E3Y0"/>
<reference evidence="2" key="1">
    <citation type="submission" date="2021-02" db="EMBL/GenBank/DDBJ databases">
        <authorList>
            <person name="Nowell W R."/>
        </authorList>
    </citation>
    <scope>NUCLEOTIDE SEQUENCE</scope>
</reference>
<name>A0A8S3E3Y0_9BILA</name>
<feature type="non-terminal residue" evidence="2">
    <location>
        <position position="66"/>
    </location>
</feature>
<organism evidence="2 3">
    <name type="scientific">Rotaria magnacalcarata</name>
    <dbReference type="NCBI Taxonomy" id="392030"/>
    <lineage>
        <taxon>Eukaryota</taxon>
        <taxon>Metazoa</taxon>
        <taxon>Spiralia</taxon>
        <taxon>Gnathifera</taxon>
        <taxon>Rotifera</taxon>
        <taxon>Eurotatoria</taxon>
        <taxon>Bdelloidea</taxon>
        <taxon>Philodinida</taxon>
        <taxon>Philodinidae</taxon>
        <taxon>Rotaria</taxon>
    </lineage>
</organism>
<dbReference type="EMBL" id="CAJOBI010227870">
    <property type="protein sequence ID" value="CAF5057527.1"/>
    <property type="molecule type" value="Genomic_DNA"/>
</dbReference>
<feature type="region of interest" description="Disordered" evidence="1">
    <location>
        <begin position="1"/>
        <end position="66"/>
    </location>
</feature>
<protein>
    <submittedName>
        <fullName evidence="2">Uncharacterized protein</fullName>
    </submittedName>
</protein>
<evidence type="ECO:0000313" key="3">
    <source>
        <dbReference type="Proteomes" id="UP000676336"/>
    </source>
</evidence>
<gene>
    <name evidence="2" type="ORF">SMN809_LOCUS59567</name>
</gene>
<feature type="compositionally biased region" description="Acidic residues" evidence="1">
    <location>
        <begin position="15"/>
        <end position="34"/>
    </location>
</feature>
<sequence>MKEQEKKNAKKSQENEDNVDAEEDDGNDDDDDDANLQRVLKQIGVSLHKKYHQKQTTDQSSTKLSA</sequence>
<feature type="compositionally biased region" description="Polar residues" evidence="1">
    <location>
        <begin position="54"/>
        <end position="66"/>
    </location>
</feature>
<feature type="compositionally biased region" description="Basic and acidic residues" evidence="1">
    <location>
        <begin position="1"/>
        <end position="14"/>
    </location>
</feature>